<keyword evidence="1" id="KW-0472">Membrane</keyword>
<evidence type="ECO:0008006" key="4">
    <source>
        <dbReference type="Google" id="ProtNLM"/>
    </source>
</evidence>
<keyword evidence="1" id="KW-1133">Transmembrane helix</keyword>
<organism evidence="2 3">
    <name type="scientific">Micromonospora pattaloongensis</name>
    <dbReference type="NCBI Taxonomy" id="405436"/>
    <lineage>
        <taxon>Bacteria</taxon>
        <taxon>Bacillati</taxon>
        <taxon>Actinomycetota</taxon>
        <taxon>Actinomycetes</taxon>
        <taxon>Micromonosporales</taxon>
        <taxon>Micromonosporaceae</taxon>
        <taxon>Micromonospora</taxon>
    </lineage>
</organism>
<keyword evidence="1" id="KW-0812">Transmembrane</keyword>
<accession>A0A1H3LRP9</accession>
<reference evidence="3" key="1">
    <citation type="submission" date="2016-10" db="EMBL/GenBank/DDBJ databases">
        <authorList>
            <person name="Varghese N."/>
            <person name="Submissions S."/>
        </authorList>
    </citation>
    <scope>NUCLEOTIDE SEQUENCE [LARGE SCALE GENOMIC DNA]</scope>
    <source>
        <strain evidence="3">DSM 45245</strain>
    </source>
</reference>
<dbReference type="EMBL" id="FNPH01000003">
    <property type="protein sequence ID" value="SDY67006.1"/>
    <property type="molecule type" value="Genomic_DNA"/>
</dbReference>
<protein>
    <recommendedName>
        <fullName evidence="4">ATP synthase protein I</fullName>
    </recommendedName>
</protein>
<evidence type="ECO:0000313" key="3">
    <source>
        <dbReference type="Proteomes" id="UP000242415"/>
    </source>
</evidence>
<feature type="transmembrane region" description="Helical" evidence="1">
    <location>
        <begin position="98"/>
        <end position="119"/>
    </location>
</feature>
<evidence type="ECO:0000256" key="1">
    <source>
        <dbReference type="SAM" id="Phobius"/>
    </source>
</evidence>
<evidence type="ECO:0000313" key="2">
    <source>
        <dbReference type="EMBL" id="SDY67006.1"/>
    </source>
</evidence>
<feature type="transmembrane region" description="Helical" evidence="1">
    <location>
        <begin position="67"/>
        <end position="92"/>
    </location>
</feature>
<keyword evidence="3" id="KW-1185">Reference proteome</keyword>
<dbReference type="Proteomes" id="UP000242415">
    <property type="component" value="Unassembled WGS sequence"/>
</dbReference>
<dbReference type="STRING" id="405436.SAMN05444365_10361"/>
<feature type="transmembrane region" description="Helical" evidence="1">
    <location>
        <begin position="12"/>
        <end position="30"/>
    </location>
</feature>
<sequence length="133" mass="13667">MMRARLRHLPVPLMVSAVLLVIVAAVGWALDGGAGAAGGAAGVALVAVSYVLSSLALAWADSVSPRLVLTVGLVTYMLKFGLLGAAVFAVAATGWAGLRMTAIGIIVGTVAWVVAQVWWTAKAKIPYVEIEPK</sequence>
<name>A0A1H3LRP9_9ACTN</name>
<gene>
    <name evidence="2" type="ORF">SAMN05444365_10361</name>
</gene>
<proteinExistence type="predicted"/>
<dbReference type="AlphaFoldDB" id="A0A1H3LRP9"/>
<dbReference type="RefSeq" id="WP_091554774.1">
    <property type="nucleotide sequence ID" value="NZ_FNPH01000003.1"/>
</dbReference>
<feature type="transmembrane region" description="Helical" evidence="1">
    <location>
        <begin position="36"/>
        <end position="60"/>
    </location>
</feature>